<dbReference type="Gene3D" id="2.170.150.40">
    <property type="entry name" value="Domain of unknown function (DUF427)"/>
    <property type="match status" value="2"/>
</dbReference>
<sequence length="221" mass="24645">MSGDYPPSVNTVGQMVPSARRVRATLGARVVVDTQRAVYVWEHPAYPQYYLPIEDVEPGLAAAAKIHVHGLVRLEWEAVDAWFEEDEQIFGHPRSPYHRVDALRSSRRVRVELDGVVLGESSSPVLLFETALPTRYYLSRTDVDMGVLEHSDTATLCPYKGRTSDYWSVRTPGGCYSDLAWSYAFPLPAVAAIAGLVAFYNEKVDLVVDGEARERPVTPFS</sequence>
<accession>A0ABW2I2B3</accession>
<gene>
    <name evidence="2" type="ORF">ACFQS1_34060</name>
</gene>
<dbReference type="RefSeq" id="WP_378976131.1">
    <property type="nucleotide sequence ID" value="NZ_JBHTBJ010000042.1"/>
</dbReference>
<evidence type="ECO:0000259" key="1">
    <source>
        <dbReference type="Pfam" id="PF04248"/>
    </source>
</evidence>
<protein>
    <submittedName>
        <fullName evidence="2">DUF427 domain-containing protein</fullName>
    </submittedName>
</protein>
<dbReference type="InterPro" id="IPR007361">
    <property type="entry name" value="DUF427"/>
</dbReference>
<evidence type="ECO:0000313" key="2">
    <source>
        <dbReference type="EMBL" id="MFC7279018.1"/>
    </source>
</evidence>
<dbReference type="Proteomes" id="UP001596548">
    <property type="component" value="Unassembled WGS sequence"/>
</dbReference>
<organism evidence="2 3">
    <name type="scientific">Paractinoplanes rhizophilus</name>
    <dbReference type="NCBI Taxonomy" id="1416877"/>
    <lineage>
        <taxon>Bacteria</taxon>
        <taxon>Bacillati</taxon>
        <taxon>Actinomycetota</taxon>
        <taxon>Actinomycetes</taxon>
        <taxon>Micromonosporales</taxon>
        <taxon>Micromonosporaceae</taxon>
        <taxon>Paractinoplanes</taxon>
    </lineage>
</organism>
<feature type="domain" description="DUF427" evidence="1">
    <location>
        <begin position="22"/>
        <end position="62"/>
    </location>
</feature>
<feature type="domain" description="DUF427" evidence="1">
    <location>
        <begin position="109"/>
        <end position="202"/>
    </location>
</feature>
<dbReference type="EMBL" id="JBHTBJ010000042">
    <property type="protein sequence ID" value="MFC7279018.1"/>
    <property type="molecule type" value="Genomic_DNA"/>
</dbReference>
<dbReference type="PANTHER" id="PTHR34310">
    <property type="entry name" value="DUF427 DOMAIN PROTEIN (AFU_ORTHOLOGUE AFUA_3G02220)"/>
    <property type="match status" value="1"/>
</dbReference>
<name>A0ABW2I2B3_9ACTN</name>
<proteinExistence type="predicted"/>
<dbReference type="Pfam" id="PF04248">
    <property type="entry name" value="NTP_transf_9"/>
    <property type="match status" value="2"/>
</dbReference>
<evidence type="ECO:0000313" key="3">
    <source>
        <dbReference type="Proteomes" id="UP001596548"/>
    </source>
</evidence>
<dbReference type="InterPro" id="IPR038694">
    <property type="entry name" value="DUF427_sf"/>
</dbReference>
<keyword evidence="3" id="KW-1185">Reference proteome</keyword>
<dbReference type="PANTHER" id="PTHR34310:SF9">
    <property type="entry name" value="BLR5716 PROTEIN"/>
    <property type="match status" value="1"/>
</dbReference>
<comment type="caution">
    <text evidence="2">The sequence shown here is derived from an EMBL/GenBank/DDBJ whole genome shotgun (WGS) entry which is preliminary data.</text>
</comment>
<reference evidence="3" key="1">
    <citation type="journal article" date="2019" name="Int. J. Syst. Evol. Microbiol.">
        <title>The Global Catalogue of Microorganisms (GCM) 10K type strain sequencing project: providing services to taxonomists for standard genome sequencing and annotation.</title>
        <authorList>
            <consortium name="The Broad Institute Genomics Platform"/>
            <consortium name="The Broad Institute Genome Sequencing Center for Infectious Disease"/>
            <person name="Wu L."/>
            <person name="Ma J."/>
        </authorList>
    </citation>
    <scope>NUCLEOTIDE SEQUENCE [LARGE SCALE GENOMIC DNA]</scope>
    <source>
        <strain evidence="3">XZYJT-10</strain>
    </source>
</reference>